<dbReference type="EMBL" id="BARU01011634">
    <property type="protein sequence ID" value="GAH32076.1"/>
    <property type="molecule type" value="Genomic_DNA"/>
</dbReference>
<gene>
    <name evidence="2" type="ORF">S03H2_21776</name>
</gene>
<organism evidence="2">
    <name type="scientific">marine sediment metagenome</name>
    <dbReference type="NCBI Taxonomy" id="412755"/>
    <lineage>
        <taxon>unclassified sequences</taxon>
        <taxon>metagenomes</taxon>
        <taxon>ecological metagenomes</taxon>
    </lineage>
</organism>
<feature type="non-terminal residue" evidence="2">
    <location>
        <position position="1"/>
    </location>
</feature>
<reference evidence="2" key="1">
    <citation type="journal article" date="2014" name="Front. Microbiol.">
        <title>High frequency of phylogenetically diverse reductive dehalogenase-homologous genes in deep subseafloor sedimentary metagenomes.</title>
        <authorList>
            <person name="Kawai M."/>
            <person name="Futagami T."/>
            <person name="Toyoda A."/>
            <person name="Takaki Y."/>
            <person name="Nishi S."/>
            <person name="Hori S."/>
            <person name="Arai W."/>
            <person name="Tsubouchi T."/>
            <person name="Morono Y."/>
            <person name="Uchiyama I."/>
            <person name="Ito T."/>
            <person name="Fujiyama A."/>
            <person name="Inagaki F."/>
            <person name="Takami H."/>
        </authorList>
    </citation>
    <scope>NUCLEOTIDE SEQUENCE</scope>
    <source>
        <strain evidence="2">Expedition CK06-06</strain>
    </source>
</reference>
<accession>X1EFL7</accession>
<feature type="region of interest" description="Disordered" evidence="1">
    <location>
        <begin position="15"/>
        <end position="36"/>
    </location>
</feature>
<sequence>SIYALYYRGALAEDEGNSKFAPPPISGGSTPLEGED</sequence>
<name>X1EFL7_9ZZZZ</name>
<evidence type="ECO:0000256" key="1">
    <source>
        <dbReference type="SAM" id="MobiDB-lite"/>
    </source>
</evidence>
<protein>
    <submittedName>
        <fullName evidence="2">Uncharacterized protein</fullName>
    </submittedName>
</protein>
<proteinExistence type="predicted"/>
<comment type="caution">
    <text evidence="2">The sequence shown here is derived from an EMBL/GenBank/DDBJ whole genome shotgun (WGS) entry which is preliminary data.</text>
</comment>
<dbReference type="AlphaFoldDB" id="X1EFL7"/>
<evidence type="ECO:0000313" key="2">
    <source>
        <dbReference type="EMBL" id="GAH32076.1"/>
    </source>
</evidence>